<evidence type="ECO:0000313" key="2">
    <source>
        <dbReference type="EMBL" id="QRG65469.1"/>
    </source>
</evidence>
<reference evidence="2 3" key="1">
    <citation type="submission" date="2021-01" db="EMBL/GenBank/DDBJ databases">
        <title>Identification of strong promoters based on the transcriptome of Brevibacillus choshinensis.</title>
        <authorList>
            <person name="Yao D."/>
            <person name="Zhang K."/>
            <person name="Wu J."/>
        </authorList>
    </citation>
    <scope>NUCLEOTIDE SEQUENCE [LARGE SCALE GENOMIC DNA]</scope>
    <source>
        <strain evidence="2 3">HPD31-SP3</strain>
    </source>
</reference>
<evidence type="ECO:0000313" key="3">
    <source>
        <dbReference type="Proteomes" id="UP000596248"/>
    </source>
</evidence>
<feature type="region of interest" description="Disordered" evidence="1">
    <location>
        <begin position="20"/>
        <end position="113"/>
    </location>
</feature>
<organism evidence="2 3">
    <name type="scientific">Brevibacillus choshinensis</name>
    <dbReference type="NCBI Taxonomy" id="54911"/>
    <lineage>
        <taxon>Bacteria</taxon>
        <taxon>Bacillati</taxon>
        <taxon>Bacillota</taxon>
        <taxon>Bacilli</taxon>
        <taxon>Bacillales</taxon>
        <taxon>Paenibacillaceae</taxon>
        <taxon>Brevibacillus</taxon>
    </lineage>
</organism>
<dbReference type="EMBL" id="CP069127">
    <property type="protein sequence ID" value="QRG65469.1"/>
    <property type="molecule type" value="Genomic_DNA"/>
</dbReference>
<feature type="compositionally biased region" description="Low complexity" evidence="1">
    <location>
        <begin position="20"/>
        <end position="36"/>
    </location>
</feature>
<sequence length="113" mass="12973">MSLKTVELQVALPRTLEVSRIQEQQQQRTVHEQQSQIDERTLHDQQNRQRPTDIEHAEKNKLRDREQKQHKEQTETSSGTVASDNLAAGGEAKASLPVSMRDPLRGRHINITM</sequence>
<gene>
    <name evidence="2" type="ORF">JNE38_17785</name>
</gene>
<feature type="compositionally biased region" description="Basic and acidic residues" evidence="1">
    <location>
        <begin position="37"/>
        <end position="74"/>
    </location>
</feature>
<dbReference type="Proteomes" id="UP000596248">
    <property type="component" value="Chromosome"/>
</dbReference>
<name>A0ABX7FI96_BRECH</name>
<proteinExistence type="predicted"/>
<accession>A0ABX7FI96</accession>
<dbReference type="RefSeq" id="WP_203254982.1">
    <property type="nucleotide sequence ID" value="NZ_CP069127.1"/>
</dbReference>
<evidence type="ECO:0000256" key="1">
    <source>
        <dbReference type="SAM" id="MobiDB-lite"/>
    </source>
</evidence>
<protein>
    <submittedName>
        <fullName evidence="2">Uncharacterized protein</fullName>
    </submittedName>
</protein>
<keyword evidence="3" id="KW-1185">Reference proteome</keyword>